<dbReference type="RefSeq" id="WP_282334886.1">
    <property type="nucleotide sequence ID" value="NZ_JASBRG010000007.1"/>
</dbReference>
<accession>A0ABT6RDY0</accession>
<keyword evidence="2" id="KW-1185">Reference proteome</keyword>
<protein>
    <submittedName>
        <fullName evidence="1">Uncharacterized protein</fullName>
    </submittedName>
</protein>
<name>A0ABT6RDY0_9BACT</name>
<comment type="caution">
    <text evidence="1">The sequence shown here is derived from an EMBL/GenBank/DDBJ whole genome shotgun (WGS) entry which is preliminary data.</text>
</comment>
<proteinExistence type="predicted"/>
<evidence type="ECO:0000313" key="1">
    <source>
        <dbReference type="EMBL" id="MDI3320783.1"/>
    </source>
</evidence>
<dbReference type="EMBL" id="JASBRG010000007">
    <property type="protein sequence ID" value="MDI3320783.1"/>
    <property type="molecule type" value="Genomic_DNA"/>
</dbReference>
<dbReference type="Proteomes" id="UP001226434">
    <property type="component" value="Unassembled WGS sequence"/>
</dbReference>
<gene>
    <name evidence="1" type="ORF">QJ048_13415</name>
</gene>
<evidence type="ECO:0000313" key="2">
    <source>
        <dbReference type="Proteomes" id="UP001226434"/>
    </source>
</evidence>
<organism evidence="1 2">
    <name type="scientific">Pinibacter soli</name>
    <dbReference type="NCBI Taxonomy" id="3044211"/>
    <lineage>
        <taxon>Bacteria</taxon>
        <taxon>Pseudomonadati</taxon>
        <taxon>Bacteroidota</taxon>
        <taxon>Chitinophagia</taxon>
        <taxon>Chitinophagales</taxon>
        <taxon>Chitinophagaceae</taxon>
        <taxon>Pinibacter</taxon>
    </lineage>
</organism>
<sequence length="80" mass="8929">MKFLSANWYKLMMSCSSLIFAVAILIYAIKTNTALAKDLPSKINNTTSDVFAVSDGRSAFIIKWDQGIQEGKIIYTIPLH</sequence>
<reference evidence="1 2" key="1">
    <citation type="submission" date="2023-05" db="EMBL/GenBank/DDBJ databases">
        <title>Genome sequence of Pinibacter sp. MAH-24.</title>
        <authorList>
            <person name="Huq M.A."/>
        </authorList>
    </citation>
    <scope>NUCLEOTIDE SEQUENCE [LARGE SCALE GENOMIC DNA]</scope>
    <source>
        <strain evidence="1 2">MAH-24</strain>
    </source>
</reference>